<dbReference type="Gene3D" id="2.40.100.10">
    <property type="entry name" value="Cyclophilin-like"/>
    <property type="match status" value="1"/>
</dbReference>
<dbReference type="Proteomes" id="UP000679284">
    <property type="component" value="Plasmid unnamed3"/>
</dbReference>
<keyword evidence="1" id="KW-0547">Nucleotide-binding</keyword>
<dbReference type="NCBIfam" id="TIGR00370">
    <property type="entry name" value="5-oxoprolinase subunit PxpB"/>
    <property type="match status" value="1"/>
</dbReference>
<dbReference type="GO" id="GO:0005524">
    <property type="term" value="F:ATP binding"/>
    <property type="evidence" value="ECO:0007669"/>
    <property type="project" value="UniProtKB-KW"/>
</dbReference>
<dbReference type="GO" id="GO:0017168">
    <property type="term" value="F:5-oxoprolinase (ATP-hydrolyzing) activity"/>
    <property type="evidence" value="ECO:0007669"/>
    <property type="project" value="UniProtKB-EC"/>
</dbReference>
<evidence type="ECO:0000256" key="1">
    <source>
        <dbReference type="ARBA" id="ARBA00022741"/>
    </source>
</evidence>
<evidence type="ECO:0000259" key="4">
    <source>
        <dbReference type="SMART" id="SM00796"/>
    </source>
</evidence>
<keyword evidence="6" id="KW-1185">Reference proteome</keyword>
<dbReference type="Pfam" id="PF02682">
    <property type="entry name" value="CT_C_D"/>
    <property type="match status" value="1"/>
</dbReference>
<geneLocation type="plasmid" evidence="5 6">
    <name>unnamed3</name>
</geneLocation>
<dbReference type="PANTHER" id="PTHR34698:SF2">
    <property type="entry name" value="5-OXOPROLINASE SUBUNIT B"/>
    <property type="match status" value="1"/>
</dbReference>
<organism evidence="5 6">
    <name type="scientific">Falsirhodobacter algicola</name>
    <dbReference type="NCBI Taxonomy" id="2692330"/>
    <lineage>
        <taxon>Bacteria</taxon>
        <taxon>Pseudomonadati</taxon>
        <taxon>Pseudomonadota</taxon>
        <taxon>Alphaproteobacteria</taxon>
        <taxon>Rhodobacterales</taxon>
        <taxon>Paracoccaceae</taxon>
        <taxon>Falsirhodobacter</taxon>
    </lineage>
</organism>
<dbReference type="EMBL" id="CP047292">
    <property type="protein sequence ID" value="QUS37313.1"/>
    <property type="molecule type" value="Genomic_DNA"/>
</dbReference>
<dbReference type="PANTHER" id="PTHR34698">
    <property type="entry name" value="5-OXOPROLINASE SUBUNIT B"/>
    <property type="match status" value="1"/>
</dbReference>
<dbReference type="EC" id="3.5.2.9" evidence="5"/>
<dbReference type="InterPro" id="IPR003833">
    <property type="entry name" value="CT_C_D"/>
</dbReference>
<dbReference type="RefSeq" id="WP_211785493.1">
    <property type="nucleotide sequence ID" value="NZ_CP047292.1"/>
</dbReference>
<accession>A0A8J8MW07</accession>
<reference evidence="5" key="1">
    <citation type="submission" date="2020-01" db="EMBL/GenBank/DDBJ databases">
        <authorList>
            <person name="Yang Y."/>
            <person name="Kwon Y.M."/>
        </authorList>
    </citation>
    <scope>NUCLEOTIDE SEQUENCE</scope>
    <source>
        <strain evidence="5">PG104</strain>
        <plasmid evidence="5">unnamed3</plasmid>
    </source>
</reference>
<evidence type="ECO:0000256" key="2">
    <source>
        <dbReference type="ARBA" id="ARBA00022801"/>
    </source>
</evidence>
<gene>
    <name evidence="5" type="primary">pxpB</name>
    <name evidence="5" type="ORF">GR316_13115</name>
</gene>
<dbReference type="InterPro" id="IPR010016">
    <property type="entry name" value="PxpB"/>
</dbReference>
<proteinExistence type="predicted"/>
<dbReference type="KEGG" id="fap:GR316_13115"/>
<dbReference type="SUPFAM" id="SSF50891">
    <property type="entry name" value="Cyclophilin-like"/>
    <property type="match status" value="1"/>
</dbReference>
<name>A0A8J8MW07_9RHOB</name>
<evidence type="ECO:0000256" key="3">
    <source>
        <dbReference type="ARBA" id="ARBA00022840"/>
    </source>
</evidence>
<dbReference type="SUPFAM" id="SSF160467">
    <property type="entry name" value="PH0987 N-terminal domain-like"/>
    <property type="match status" value="1"/>
</dbReference>
<dbReference type="SMART" id="SM00796">
    <property type="entry name" value="AHS1"/>
    <property type="match status" value="1"/>
</dbReference>
<dbReference type="AlphaFoldDB" id="A0A8J8MW07"/>
<feature type="domain" description="Carboxyltransferase" evidence="4">
    <location>
        <begin position="13"/>
        <end position="213"/>
    </location>
</feature>
<keyword evidence="3" id="KW-0067">ATP-binding</keyword>
<keyword evidence="2 5" id="KW-0378">Hydrolase</keyword>
<evidence type="ECO:0000313" key="5">
    <source>
        <dbReference type="EMBL" id="QUS37313.1"/>
    </source>
</evidence>
<evidence type="ECO:0000313" key="6">
    <source>
        <dbReference type="Proteomes" id="UP000679284"/>
    </source>
</evidence>
<dbReference type="Gene3D" id="3.30.1360.40">
    <property type="match status" value="1"/>
</dbReference>
<keyword evidence="5" id="KW-0614">Plasmid</keyword>
<dbReference type="InterPro" id="IPR029000">
    <property type="entry name" value="Cyclophilin-like_dom_sf"/>
</dbReference>
<protein>
    <submittedName>
        <fullName evidence="5">5-oxoprolinase subunit PxpB</fullName>
        <ecNumber evidence="5">3.5.2.9</ecNumber>
    </submittedName>
</protein>
<sequence length="249" mass="26453">MHAAARSPRPAPPLFLPVGDQALSVQLSDRIDPDANARVIALAADLKADPCPGIVETVPTYRALLVRYDPTVIRGAALEEILAERLRRPAPEAAEGRLWRVPVHYGGPAALDLEALAEMKGMDPAALAALHAAPEYRVAMIGFAPGFAYLDGLDARLHAPRLPVPRQSVPAGAIGIGGQQASVNSVASPSGWRYIGATPMRLFDPDRDPAVLLTAGDRIRFEPVDFAMFLRLGARAEAGSPLITPEVEA</sequence>